<sequence>MSQEHRHWMRNHPGERISIYDVPQLTKVPYERRFNSKNIKSAFTACGIYPFNRHAIPEHMFAPSSVTDLPNVAPPNETEGMNSLSALVSQRDSQQDVLGDIVNRQLNQQGIFI</sequence>
<evidence type="ECO:0000313" key="2">
    <source>
        <dbReference type="Proteomes" id="UP000076858"/>
    </source>
</evidence>
<dbReference type="Proteomes" id="UP000076858">
    <property type="component" value="Unassembled WGS sequence"/>
</dbReference>
<accession>A0A164EB58</accession>
<organism evidence="1 2">
    <name type="scientific">Daphnia magna</name>
    <dbReference type="NCBI Taxonomy" id="35525"/>
    <lineage>
        <taxon>Eukaryota</taxon>
        <taxon>Metazoa</taxon>
        <taxon>Ecdysozoa</taxon>
        <taxon>Arthropoda</taxon>
        <taxon>Crustacea</taxon>
        <taxon>Branchiopoda</taxon>
        <taxon>Diplostraca</taxon>
        <taxon>Cladocera</taxon>
        <taxon>Anomopoda</taxon>
        <taxon>Daphniidae</taxon>
        <taxon>Daphnia</taxon>
    </lineage>
</organism>
<dbReference type="AlphaFoldDB" id="A0A164EB58"/>
<keyword evidence="2" id="KW-1185">Reference proteome</keyword>
<proteinExistence type="predicted"/>
<comment type="caution">
    <text evidence="1">The sequence shown here is derived from an EMBL/GenBank/DDBJ whole genome shotgun (WGS) entry which is preliminary data.</text>
</comment>
<reference evidence="1 2" key="1">
    <citation type="submission" date="2016-03" db="EMBL/GenBank/DDBJ databases">
        <title>EvidentialGene: Evidence-directed Construction of Genes on Genomes.</title>
        <authorList>
            <person name="Gilbert D.G."/>
            <person name="Choi J.-H."/>
            <person name="Mockaitis K."/>
            <person name="Colbourne J."/>
            <person name="Pfrender M."/>
        </authorList>
    </citation>
    <scope>NUCLEOTIDE SEQUENCE [LARGE SCALE GENOMIC DNA]</scope>
    <source>
        <strain evidence="1 2">Xinb3</strain>
        <tissue evidence="1">Complete organism</tissue>
    </source>
</reference>
<evidence type="ECO:0000313" key="1">
    <source>
        <dbReference type="EMBL" id="KZR96615.1"/>
    </source>
</evidence>
<gene>
    <name evidence="1" type="ORF">APZ42_008949</name>
</gene>
<dbReference type="EMBL" id="LRGB01024276">
    <property type="protein sequence ID" value="KZR96615.1"/>
    <property type="molecule type" value="Genomic_DNA"/>
</dbReference>
<dbReference type="OrthoDB" id="4327074at2759"/>
<protein>
    <submittedName>
        <fullName evidence="1">Uncharacterized protein</fullName>
    </submittedName>
</protein>
<name>A0A164EB58_9CRUS</name>